<evidence type="ECO:0000256" key="2">
    <source>
        <dbReference type="ARBA" id="ARBA00023027"/>
    </source>
</evidence>
<dbReference type="SUPFAM" id="SSF51735">
    <property type="entry name" value="NAD(P)-binding Rossmann-fold domains"/>
    <property type="match status" value="1"/>
</dbReference>
<keyword evidence="5" id="KW-1185">Reference proteome</keyword>
<evidence type="ECO:0000256" key="1">
    <source>
        <dbReference type="ARBA" id="ARBA00023002"/>
    </source>
</evidence>
<dbReference type="SUPFAM" id="SSF52283">
    <property type="entry name" value="Formate/glycerate dehydrogenase catalytic domain-like"/>
    <property type="match status" value="1"/>
</dbReference>
<evidence type="ECO:0000313" key="4">
    <source>
        <dbReference type="EMBL" id="KRK88096.1"/>
    </source>
</evidence>
<dbReference type="Proteomes" id="UP000051581">
    <property type="component" value="Unassembled WGS sequence"/>
</dbReference>
<keyword evidence="2" id="KW-0520">NAD</keyword>
<sequence>MKLLNLFNLTDQQRTELAKLGDVQVIEPADLNSENSSEIDVIYGWGKQAPDVLNKSANLKLVQSFSAGVDYMPLSEFAKKGVTLTNVSGIHAEPISESVLGYVLAFARGMVASQAARSEKKWVGDQIRMQNYILKDRTAVIFGTGRIGQAIAEKLQMFGTKTIGVSRHGRPADHFDEVVTDTEGTDKAAKADFVINIMPLTAETKHFFNKQFFDKMSSHPVFINVGRGPSVDTNALIDALDQYKLAGAALDVFEAEPLESDSPLWDMDNVILTPHISGGFKDYGNEAFTILYKNLASFIKTGEVAVNKVDLSAGY</sequence>
<dbReference type="PATRIC" id="fig|1423808.3.peg.581"/>
<accession>A0A0R1KXM8</accession>
<reference evidence="4 5" key="1">
    <citation type="journal article" date="2015" name="Genome Announc.">
        <title>Expanding the biotechnology potential of lactobacilli through comparative genomics of 213 strains and associated genera.</title>
        <authorList>
            <person name="Sun Z."/>
            <person name="Harris H.M."/>
            <person name="McCann A."/>
            <person name="Guo C."/>
            <person name="Argimon S."/>
            <person name="Zhang W."/>
            <person name="Yang X."/>
            <person name="Jeffery I.B."/>
            <person name="Cooney J.C."/>
            <person name="Kagawa T.F."/>
            <person name="Liu W."/>
            <person name="Song Y."/>
            <person name="Salvetti E."/>
            <person name="Wrobel A."/>
            <person name="Rasinkangas P."/>
            <person name="Parkhill J."/>
            <person name="Rea M.C."/>
            <person name="O'Sullivan O."/>
            <person name="Ritari J."/>
            <person name="Douillard F.P."/>
            <person name="Paul Ross R."/>
            <person name="Yang R."/>
            <person name="Briner A.E."/>
            <person name="Felis G.E."/>
            <person name="de Vos W.M."/>
            <person name="Barrangou R."/>
            <person name="Klaenhammer T.R."/>
            <person name="Caufield P.W."/>
            <person name="Cui Y."/>
            <person name="Zhang H."/>
            <person name="O'Toole P.W."/>
        </authorList>
    </citation>
    <scope>NUCLEOTIDE SEQUENCE [LARGE SCALE GENOMIC DNA]</scope>
    <source>
        <strain evidence="4 5">DSM 19904</strain>
    </source>
</reference>
<dbReference type="InterPro" id="IPR006140">
    <property type="entry name" value="D-isomer_DH_NAD-bd"/>
</dbReference>
<evidence type="ECO:0000313" key="5">
    <source>
        <dbReference type="Proteomes" id="UP000051581"/>
    </source>
</evidence>
<feature type="domain" description="D-isomer specific 2-hydroxyacid dehydrogenase NAD-binding" evidence="3">
    <location>
        <begin position="101"/>
        <end position="277"/>
    </location>
</feature>
<dbReference type="EMBL" id="AZEA01000012">
    <property type="protein sequence ID" value="KRK88096.1"/>
    <property type="molecule type" value="Genomic_DNA"/>
</dbReference>
<organism evidence="4 5">
    <name type="scientific">Lentilactobacillus sunkii DSM 19904</name>
    <dbReference type="NCBI Taxonomy" id="1423808"/>
    <lineage>
        <taxon>Bacteria</taxon>
        <taxon>Bacillati</taxon>
        <taxon>Bacillota</taxon>
        <taxon>Bacilli</taxon>
        <taxon>Lactobacillales</taxon>
        <taxon>Lactobacillaceae</taxon>
        <taxon>Lentilactobacillus</taxon>
    </lineage>
</organism>
<comment type="caution">
    <text evidence="4">The sequence shown here is derived from an EMBL/GenBank/DDBJ whole genome shotgun (WGS) entry which is preliminary data.</text>
</comment>
<keyword evidence="1" id="KW-0560">Oxidoreductase</keyword>
<gene>
    <name evidence="4" type="ORF">FD17_GL000575</name>
</gene>
<dbReference type="Pfam" id="PF02826">
    <property type="entry name" value="2-Hacid_dh_C"/>
    <property type="match status" value="1"/>
</dbReference>
<dbReference type="Gene3D" id="3.40.50.720">
    <property type="entry name" value="NAD(P)-binding Rossmann-like Domain"/>
    <property type="match status" value="2"/>
</dbReference>
<dbReference type="PANTHER" id="PTHR43333:SF1">
    <property type="entry name" value="D-ISOMER SPECIFIC 2-HYDROXYACID DEHYDROGENASE NAD-BINDING DOMAIN-CONTAINING PROTEIN"/>
    <property type="match status" value="1"/>
</dbReference>
<proteinExistence type="predicted"/>
<dbReference type="GO" id="GO:0051287">
    <property type="term" value="F:NAD binding"/>
    <property type="evidence" value="ECO:0007669"/>
    <property type="project" value="InterPro"/>
</dbReference>
<dbReference type="CDD" id="cd12155">
    <property type="entry name" value="PGDH_1"/>
    <property type="match status" value="1"/>
</dbReference>
<dbReference type="PANTHER" id="PTHR43333">
    <property type="entry name" value="2-HACID_DH_C DOMAIN-CONTAINING PROTEIN"/>
    <property type="match status" value="1"/>
</dbReference>
<dbReference type="GO" id="GO:0016616">
    <property type="term" value="F:oxidoreductase activity, acting on the CH-OH group of donors, NAD or NADP as acceptor"/>
    <property type="evidence" value="ECO:0007669"/>
    <property type="project" value="InterPro"/>
</dbReference>
<dbReference type="InterPro" id="IPR036291">
    <property type="entry name" value="NAD(P)-bd_dom_sf"/>
</dbReference>
<protein>
    <submittedName>
        <fullName evidence="4">Glyoxylate reductase (NADP(+))</fullName>
    </submittedName>
</protein>
<name>A0A0R1KXM8_9LACO</name>
<dbReference type="AlphaFoldDB" id="A0A0R1KXM8"/>
<evidence type="ECO:0000259" key="3">
    <source>
        <dbReference type="Pfam" id="PF02826"/>
    </source>
</evidence>
<dbReference type="OrthoDB" id="9805416at2"/>
<dbReference type="RefSeq" id="WP_057825402.1">
    <property type="nucleotide sequence ID" value="NZ_AZEA01000012.1"/>
</dbReference>